<dbReference type="NCBIfam" id="TIGR01603">
    <property type="entry name" value="maj_tail_phi13"/>
    <property type="match status" value="1"/>
</dbReference>
<evidence type="ECO:0000259" key="1">
    <source>
        <dbReference type="Pfam" id="PF06488"/>
    </source>
</evidence>
<dbReference type="InterPro" id="IPR006490">
    <property type="entry name" value="Maj_tail_phi13"/>
</dbReference>
<dbReference type="InterPro" id="IPR046764">
    <property type="entry name" value="L_lac_phage_MSP_N"/>
</dbReference>
<dbReference type="RefSeq" id="WP_331845277.1">
    <property type="nucleotide sequence ID" value="NZ_JAZHPZ010000002.1"/>
</dbReference>
<comment type="caution">
    <text evidence="2">The sequence shown here is derived from an EMBL/GenBank/DDBJ whole genome shotgun (WGS) entry which is preliminary data.</text>
</comment>
<evidence type="ECO:0000313" key="3">
    <source>
        <dbReference type="Proteomes" id="UP001306950"/>
    </source>
</evidence>
<keyword evidence="3" id="KW-1185">Reference proteome</keyword>
<dbReference type="EMBL" id="JAZHPZ010000002">
    <property type="protein sequence ID" value="MEF2965035.1"/>
    <property type="molecule type" value="Genomic_DNA"/>
</dbReference>
<accession>A0ABU7VMN6</accession>
<organism evidence="2 3">
    <name type="scientific">Paenibacillus haidiansis</name>
    <dbReference type="NCBI Taxonomy" id="1574488"/>
    <lineage>
        <taxon>Bacteria</taxon>
        <taxon>Bacillati</taxon>
        <taxon>Bacillota</taxon>
        <taxon>Bacilli</taxon>
        <taxon>Bacillales</taxon>
        <taxon>Paenibacillaceae</taxon>
        <taxon>Paenibacillus</taxon>
    </lineage>
</organism>
<gene>
    <name evidence="2" type="ORF">V3851_04260</name>
</gene>
<dbReference type="Proteomes" id="UP001306950">
    <property type="component" value="Unassembled WGS sequence"/>
</dbReference>
<proteinExistence type="predicted"/>
<feature type="domain" description="Phage tail tube protein N-terminal" evidence="1">
    <location>
        <begin position="4"/>
        <end position="183"/>
    </location>
</feature>
<protein>
    <submittedName>
        <fullName evidence="2">Major tail protein</fullName>
    </submittedName>
</protein>
<name>A0ABU7VMN6_9BACL</name>
<evidence type="ECO:0000313" key="2">
    <source>
        <dbReference type="EMBL" id="MEF2965035.1"/>
    </source>
</evidence>
<dbReference type="Pfam" id="PF06488">
    <property type="entry name" value="L_lac_phage_MSP"/>
    <property type="match status" value="1"/>
</dbReference>
<sequence length="195" mass="21421">MSKNKVTFGLDKVHIAFVDTTATEQPAWKAPVAVPGAVRWTPEAQGESSPFYADNMTYYVATSNNGYTGELEMANIPDEILSELLGWVIDDNGMLVEVADAQPKKFALLGQVQGDQRNRRFVYYDCQATRPAKERTTKGDTVEPNTDVLNITISPIEVDNRMIVKGDMELSDTNATAFNGFFTTVYTPVITPAGA</sequence>
<reference evidence="2 3" key="1">
    <citation type="submission" date="2024-02" db="EMBL/GenBank/DDBJ databases">
        <title>A nitrogen-fixing paenibacillus bacterium.</title>
        <authorList>
            <person name="Zhang W.L."/>
            <person name="Chen S.F."/>
        </authorList>
    </citation>
    <scope>NUCLEOTIDE SEQUENCE [LARGE SCALE GENOMIC DNA]</scope>
    <source>
        <strain evidence="2 3">M1</strain>
    </source>
</reference>